<evidence type="ECO:0000313" key="3">
    <source>
        <dbReference type="Proteomes" id="UP000242791"/>
    </source>
</evidence>
<sequence length="265" mass="30074">MASQISHRLRRVADEIDNFVASYENFTDALLELSENLPEAWKKLLRAGGSKNPLKISLKAVGSKCCTELSERVKETIWSWVDQPKEIFYGQRERCGLVQSKLASPEYREALLSHLPTWVAAGLKYNKLSGNLGGKGSVVFLPQLGRTMYRCDCYNQPAQKDVTHAALTPWECRTAHDVIDSVFKYMWSKINQGPVIIPHDLLSEEMRKRGPTKQQPQVRKLRKQKRRNGEAQDRLLQAPRPTDNDSDPSAVIPVRVDADQGKDNF</sequence>
<organism evidence="2 3">
    <name type="scientific">Blastomyces percursus</name>
    <dbReference type="NCBI Taxonomy" id="1658174"/>
    <lineage>
        <taxon>Eukaryota</taxon>
        <taxon>Fungi</taxon>
        <taxon>Dikarya</taxon>
        <taxon>Ascomycota</taxon>
        <taxon>Pezizomycotina</taxon>
        <taxon>Eurotiomycetes</taxon>
        <taxon>Eurotiomycetidae</taxon>
        <taxon>Onygenales</taxon>
        <taxon>Ajellomycetaceae</taxon>
        <taxon>Blastomyces</taxon>
    </lineage>
</organism>
<evidence type="ECO:0000256" key="1">
    <source>
        <dbReference type="SAM" id="MobiDB-lite"/>
    </source>
</evidence>
<dbReference type="EMBL" id="LGTZ01000388">
    <property type="protein sequence ID" value="OJD25360.1"/>
    <property type="molecule type" value="Genomic_DNA"/>
</dbReference>
<dbReference type="Proteomes" id="UP000242791">
    <property type="component" value="Unassembled WGS sequence"/>
</dbReference>
<evidence type="ECO:0000313" key="2">
    <source>
        <dbReference type="EMBL" id="OJD25360.1"/>
    </source>
</evidence>
<dbReference type="OrthoDB" id="4189618at2759"/>
<feature type="compositionally biased region" description="Basic and acidic residues" evidence="1">
    <location>
        <begin position="256"/>
        <end position="265"/>
    </location>
</feature>
<gene>
    <name evidence="2" type="ORF">ACJ73_03273</name>
</gene>
<proteinExistence type="predicted"/>
<accession>A0A1J9QA93</accession>
<feature type="region of interest" description="Disordered" evidence="1">
    <location>
        <begin position="207"/>
        <end position="265"/>
    </location>
</feature>
<protein>
    <submittedName>
        <fullName evidence="2">Uncharacterized protein</fullName>
    </submittedName>
</protein>
<keyword evidence="3" id="KW-1185">Reference proteome</keyword>
<dbReference type="VEuPathDB" id="FungiDB:ACJ73_03273"/>
<dbReference type="AlphaFoldDB" id="A0A1J9QA93"/>
<comment type="caution">
    <text evidence="2">The sequence shown here is derived from an EMBL/GenBank/DDBJ whole genome shotgun (WGS) entry which is preliminary data.</text>
</comment>
<reference evidence="2 3" key="1">
    <citation type="submission" date="2015-08" db="EMBL/GenBank/DDBJ databases">
        <title>Emmonsia species relationships and genome sequence.</title>
        <authorList>
            <person name="Cuomo C.A."/>
            <person name="Schwartz I.S."/>
            <person name="Kenyon C."/>
            <person name="De Hoog G.S."/>
            <person name="Govender N.P."/>
            <person name="Botha A."/>
            <person name="Moreno L."/>
            <person name="De Vries M."/>
            <person name="Munoz J.F."/>
            <person name="Stielow J.B."/>
        </authorList>
    </citation>
    <scope>NUCLEOTIDE SEQUENCE [LARGE SCALE GENOMIC DNA]</scope>
    <source>
        <strain evidence="2 3">EI222</strain>
    </source>
</reference>
<name>A0A1J9QA93_9EURO</name>